<organism evidence="2 3">
    <name type="scientific">Crucibulum laeve</name>
    <dbReference type="NCBI Taxonomy" id="68775"/>
    <lineage>
        <taxon>Eukaryota</taxon>
        <taxon>Fungi</taxon>
        <taxon>Dikarya</taxon>
        <taxon>Basidiomycota</taxon>
        <taxon>Agaricomycotina</taxon>
        <taxon>Agaricomycetes</taxon>
        <taxon>Agaricomycetidae</taxon>
        <taxon>Agaricales</taxon>
        <taxon>Agaricineae</taxon>
        <taxon>Nidulariaceae</taxon>
        <taxon>Crucibulum</taxon>
    </lineage>
</organism>
<gene>
    <name evidence="2" type="ORF">BDQ12DRAFT_635599</name>
</gene>
<evidence type="ECO:0000313" key="3">
    <source>
        <dbReference type="Proteomes" id="UP000308652"/>
    </source>
</evidence>
<dbReference type="AlphaFoldDB" id="A0A5C3LPU4"/>
<dbReference type="InterPro" id="IPR024983">
    <property type="entry name" value="CHAT_dom"/>
</dbReference>
<dbReference type="Gene3D" id="1.25.40.10">
    <property type="entry name" value="Tetratricopeptide repeat domain"/>
    <property type="match status" value="2"/>
</dbReference>
<feature type="domain" description="CHAT" evidence="1">
    <location>
        <begin position="815"/>
        <end position="1105"/>
    </location>
</feature>
<dbReference type="SUPFAM" id="SSF48452">
    <property type="entry name" value="TPR-like"/>
    <property type="match status" value="1"/>
</dbReference>
<evidence type="ECO:0000313" key="2">
    <source>
        <dbReference type="EMBL" id="TFK35094.1"/>
    </source>
</evidence>
<evidence type="ECO:0000259" key="1">
    <source>
        <dbReference type="Pfam" id="PF12770"/>
    </source>
</evidence>
<accession>A0A5C3LPU4</accession>
<dbReference type="Proteomes" id="UP000308652">
    <property type="component" value="Unassembled WGS sequence"/>
</dbReference>
<protein>
    <submittedName>
        <fullName evidence="2">CHAT domain-containing protein</fullName>
    </submittedName>
</protein>
<name>A0A5C3LPU4_9AGAR</name>
<dbReference type="STRING" id="68775.A0A5C3LPU4"/>
<reference evidence="2 3" key="1">
    <citation type="journal article" date="2019" name="Nat. Ecol. Evol.">
        <title>Megaphylogeny resolves global patterns of mushroom evolution.</title>
        <authorList>
            <person name="Varga T."/>
            <person name="Krizsan K."/>
            <person name="Foldi C."/>
            <person name="Dima B."/>
            <person name="Sanchez-Garcia M."/>
            <person name="Sanchez-Ramirez S."/>
            <person name="Szollosi G.J."/>
            <person name="Szarkandi J.G."/>
            <person name="Papp V."/>
            <person name="Albert L."/>
            <person name="Andreopoulos W."/>
            <person name="Angelini C."/>
            <person name="Antonin V."/>
            <person name="Barry K.W."/>
            <person name="Bougher N.L."/>
            <person name="Buchanan P."/>
            <person name="Buyck B."/>
            <person name="Bense V."/>
            <person name="Catcheside P."/>
            <person name="Chovatia M."/>
            <person name="Cooper J."/>
            <person name="Damon W."/>
            <person name="Desjardin D."/>
            <person name="Finy P."/>
            <person name="Geml J."/>
            <person name="Haridas S."/>
            <person name="Hughes K."/>
            <person name="Justo A."/>
            <person name="Karasinski D."/>
            <person name="Kautmanova I."/>
            <person name="Kiss B."/>
            <person name="Kocsube S."/>
            <person name="Kotiranta H."/>
            <person name="LaButti K.M."/>
            <person name="Lechner B.E."/>
            <person name="Liimatainen K."/>
            <person name="Lipzen A."/>
            <person name="Lukacs Z."/>
            <person name="Mihaltcheva S."/>
            <person name="Morgado L.N."/>
            <person name="Niskanen T."/>
            <person name="Noordeloos M.E."/>
            <person name="Ohm R.A."/>
            <person name="Ortiz-Santana B."/>
            <person name="Ovrebo C."/>
            <person name="Racz N."/>
            <person name="Riley R."/>
            <person name="Savchenko A."/>
            <person name="Shiryaev A."/>
            <person name="Soop K."/>
            <person name="Spirin V."/>
            <person name="Szebenyi C."/>
            <person name="Tomsovsky M."/>
            <person name="Tulloss R.E."/>
            <person name="Uehling J."/>
            <person name="Grigoriev I.V."/>
            <person name="Vagvolgyi C."/>
            <person name="Papp T."/>
            <person name="Martin F.M."/>
            <person name="Miettinen O."/>
            <person name="Hibbett D.S."/>
            <person name="Nagy L.G."/>
        </authorList>
    </citation>
    <scope>NUCLEOTIDE SEQUENCE [LARGE SCALE GENOMIC DNA]</scope>
    <source>
        <strain evidence="2 3">CBS 166.37</strain>
    </source>
</reference>
<dbReference type="EMBL" id="ML213625">
    <property type="protein sequence ID" value="TFK35094.1"/>
    <property type="molecule type" value="Genomic_DNA"/>
</dbReference>
<dbReference type="Pfam" id="PF12770">
    <property type="entry name" value="CHAT"/>
    <property type="match status" value="1"/>
</dbReference>
<dbReference type="OrthoDB" id="9991317at2759"/>
<sequence length="1106" mass="124305">MSHENSSSLIVTTESTSPTHVKAEDSNVCIHNIRVESHSPNLIAESGTLAFELITLDQSERSGDVYYCYSTSSTTWKCPRSVKVSQQIELLGFMLYVNRPDGSIIKGGHIFITKRDLSCDHGSAVKMNYPSVDDSEPRKTQLSFMYHVVRSEPSAEEECHSPAHEEQLKLIEQNLDEYYLAALDSPDDTPGKTDLLEHIGVSYRKRFTAYHENRDDIDKSVIALNMCMTHSPNPATYGNPLVLYALGESHQTRYDAFGDLQDLDKAISAHERAVNLIPQADPRLSRYLDRLGASYDSRFRHKEDLPDADEAISLFQRAAHLASDNPAILSNFATTLHQRFKRTRDLDDLNEAIRIQKNVLILVHQDDNDRSRMIKNLGTSLESRYGRCGDINDLTEAIENYREALRLIPEGHPAFIGCLNSLGCALQNKFQATNDLVDIDEAILLQKRVVSLNKQSHSDFPGHLSNLSNSFNIRFDVTRDTKDIEETIKVLQRAIDLVPDDNAIKCRFHFDLGISFLRNYAHLKEQNGSLLEQSMKQHRLATKLSAGAPLQRILAADKWAETSIYLGNKSQYNEAYTIAFDLVPRLVWIGQTISGRHQELPKITQVVENAATIAIYRQQYSLALQWLEQGRCIIRNQLSNLRTPVDDLHRINPDLSSELQRVGTALETYGHMETNRSRTIEDIDEISSQNDAVRRHRQLAKQWDELVEKTRQIHGFETFLKPISFSHLSTTIPDMGPVITLSGHGGDQGCHALVIMRDSDEVIQIRLDDFSYSKAEHLQRRLSQCLSSHRLRTREARLGRTHFKTLGSNDIYYILSQLWTCLVKPILDGLGYSPCDSSSPPRIWFCPTGPFTFLPIHAAGIYQSIDGVRGPIISDYVIASYTPTVSAIAKIAQESKHTAFHGMLSVSQPDLPDLPPIPSTSMESLETHKAFEALDLPSLRLDRSSASIVSVLEGMQSTSWVHLACHAVQDTSDPVKSGFYLQEGRLDFSTLIQKNFPHADFAFLSACQTSMGDDKLSEEAVHLASGMLSAGYRGVIATMWSISDEHAPAISKQVYSHLLKNVEPNCGPQSSEAVNALHYAIQDFRKEHGDDEMSLLSWVPFVHWGL</sequence>
<keyword evidence="3" id="KW-1185">Reference proteome</keyword>
<dbReference type="PANTHER" id="PTHR19959:SF119">
    <property type="entry name" value="FUNGAL LIPASE-LIKE DOMAIN-CONTAINING PROTEIN"/>
    <property type="match status" value="1"/>
</dbReference>
<dbReference type="PANTHER" id="PTHR19959">
    <property type="entry name" value="KINESIN LIGHT CHAIN"/>
    <property type="match status" value="1"/>
</dbReference>
<proteinExistence type="predicted"/>
<dbReference type="InterPro" id="IPR011990">
    <property type="entry name" value="TPR-like_helical_dom_sf"/>
</dbReference>